<organism evidence="2 3">
    <name type="scientific">Aspergillus saccharolyticus JOP 1030-1</name>
    <dbReference type="NCBI Taxonomy" id="1450539"/>
    <lineage>
        <taxon>Eukaryota</taxon>
        <taxon>Fungi</taxon>
        <taxon>Dikarya</taxon>
        <taxon>Ascomycota</taxon>
        <taxon>Pezizomycotina</taxon>
        <taxon>Eurotiomycetes</taxon>
        <taxon>Eurotiomycetidae</taxon>
        <taxon>Eurotiales</taxon>
        <taxon>Aspergillaceae</taxon>
        <taxon>Aspergillus</taxon>
        <taxon>Aspergillus subgen. Circumdati</taxon>
    </lineage>
</organism>
<feature type="non-terminal residue" evidence="2">
    <location>
        <position position="1"/>
    </location>
</feature>
<evidence type="ECO:0000259" key="1">
    <source>
        <dbReference type="Pfam" id="PF07985"/>
    </source>
</evidence>
<dbReference type="Pfam" id="PF07985">
    <property type="entry name" value="SRR1"/>
    <property type="match status" value="1"/>
</dbReference>
<dbReference type="PANTHER" id="PTHR42080">
    <property type="entry name" value="SRR1 DOMAIN-CONTAINING PROTEIN"/>
    <property type="match status" value="1"/>
</dbReference>
<reference evidence="2 3" key="1">
    <citation type="submission" date="2016-12" db="EMBL/GenBank/DDBJ databases">
        <title>The genomes of Aspergillus section Nigri reveals drivers in fungal speciation.</title>
        <authorList>
            <consortium name="DOE Joint Genome Institute"/>
            <person name="Vesth T.C."/>
            <person name="Nybo J."/>
            <person name="Theobald S."/>
            <person name="Brandl J."/>
            <person name="Frisvad J.C."/>
            <person name="Nielsen K.F."/>
            <person name="Lyhne E.K."/>
            <person name="Kogle M.E."/>
            <person name="Kuo A."/>
            <person name="Riley R."/>
            <person name="Clum A."/>
            <person name="Nolan M."/>
            <person name="Lipzen A."/>
            <person name="Salamov A."/>
            <person name="Henrissat B."/>
            <person name="Wiebenga A."/>
            <person name="De Vries R.P."/>
            <person name="Grigoriev I.V."/>
            <person name="Mortensen U.H."/>
            <person name="Andersen M.R."/>
            <person name="Baker S.E."/>
        </authorList>
    </citation>
    <scope>NUCLEOTIDE SEQUENCE [LARGE SCALE GENOMIC DNA]</scope>
    <source>
        <strain evidence="2 3">JOP 1030-1</strain>
    </source>
</reference>
<evidence type="ECO:0000313" key="2">
    <source>
        <dbReference type="EMBL" id="PYH48068.1"/>
    </source>
</evidence>
<name>A0A319A8Q0_9EURO</name>
<accession>A0A319A8Q0</accession>
<dbReference type="OrthoDB" id="5230585at2759"/>
<protein>
    <recommendedName>
        <fullName evidence="1">SRR1-like domain-containing protein</fullName>
    </recommendedName>
</protein>
<dbReference type="EMBL" id="KZ821222">
    <property type="protein sequence ID" value="PYH48068.1"/>
    <property type="molecule type" value="Genomic_DNA"/>
</dbReference>
<sequence length="176" mass="19829">MHLRQWIDPQTHEPVDLPARALYEPTAVTNPFRAFRLAAVDVVSSPTWARMQEILVAARERHLVTNLVAFFCGSILRESPAATQYALLWMIRNLWSEDGDGPLACALQDSIYDDMDEHFLSVTLKMDVVADPQGFLQVEDTSVVYSCSNDVPVKEIIAEIARPAIIIWEDVTRTNS</sequence>
<proteinExistence type="predicted"/>
<keyword evidence="3" id="KW-1185">Reference proteome</keyword>
<dbReference type="GeneID" id="37075534"/>
<dbReference type="InterPro" id="IPR012942">
    <property type="entry name" value="SRR1-like"/>
</dbReference>
<dbReference type="RefSeq" id="XP_025434050.1">
    <property type="nucleotide sequence ID" value="XM_025574306.1"/>
</dbReference>
<gene>
    <name evidence="2" type="ORF">BP01DRAFT_353943</name>
</gene>
<evidence type="ECO:0000313" key="3">
    <source>
        <dbReference type="Proteomes" id="UP000248349"/>
    </source>
</evidence>
<dbReference type="PANTHER" id="PTHR42080:SF3">
    <property type="entry name" value="SRR1-LIKE DOMAIN-CONTAINING PROTEIN"/>
    <property type="match status" value="1"/>
</dbReference>
<dbReference type="AlphaFoldDB" id="A0A319A8Q0"/>
<dbReference type="Proteomes" id="UP000248349">
    <property type="component" value="Unassembled WGS sequence"/>
</dbReference>
<feature type="domain" description="SRR1-like" evidence="1">
    <location>
        <begin position="58"/>
        <end position="174"/>
    </location>
</feature>